<comment type="subcellular location">
    <subcellularLocation>
        <location evidence="1">Chromosome</location>
        <location evidence="1">Telomere</location>
    </subcellularLocation>
</comment>
<comment type="caution">
    <text evidence="6">The sequence shown here is derived from an EMBL/GenBank/DDBJ whole genome shotgun (WGS) entry which is preliminary data.</text>
</comment>
<protein>
    <recommendedName>
        <fullName evidence="5">CST complex subunit Stn1 N-terminal domain-containing protein</fullName>
    </recommendedName>
</protein>
<organism evidence="6 7">
    <name type="scientific">Aspergillus pseudodeflectus</name>
    <dbReference type="NCBI Taxonomy" id="176178"/>
    <lineage>
        <taxon>Eukaryota</taxon>
        <taxon>Fungi</taxon>
        <taxon>Dikarya</taxon>
        <taxon>Ascomycota</taxon>
        <taxon>Pezizomycotina</taxon>
        <taxon>Eurotiomycetes</taxon>
        <taxon>Eurotiomycetidae</taxon>
        <taxon>Eurotiales</taxon>
        <taxon>Aspergillaceae</taxon>
        <taxon>Aspergillus</taxon>
        <taxon>Aspergillus subgen. Nidulantes</taxon>
    </lineage>
</organism>
<evidence type="ECO:0000256" key="2">
    <source>
        <dbReference type="ARBA" id="ARBA00022454"/>
    </source>
</evidence>
<feature type="domain" description="CST complex subunit Stn1 N-terminal" evidence="5">
    <location>
        <begin position="45"/>
        <end position="127"/>
    </location>
</feature>
<keyword evidence="3" id="KW-0779">Telomere</keyword>
<dbReference type="InterPro" id="IPR018856">
    <property type="entry name" value="Stn1_N"/>
</dbReference>
<evidence type="ECO:0000259" key="5">
    <source>
        <dbReference type="Pfam" id="PF10451"/>
    </source>
</evidence>
<evidence type="ECO:0000256" key="4">
    <source>
        <dbReference type="SAM" id="Coils"/>
    </source>
</evidence>
<gene>
    <name evidence="6" type="ORF">BJX68DRAFT_68361</name>
</gene>
<dbReference type="EMBL" id="JBFXLR010000017">
    <property type="protein sequence ID" value="KAL2851817.1"/>
    <property type="molecule type" value="Genomic_DNA"/>
</dbReference>
<feature type="coiled-coil region" evidence="4">
    <location>
        <begin position="224"/>
        <end position="266"/>
    </location>
</feature>
<dbReference type="Gene3D" id="2.40.50.140">
    <property type="entry name" value="Nucleic acid-binding proteins"/>
    <property type="match status" value="1"/>
</dbReference>
<sequence>MAPYDRPITTITSNSAKNNNHDAEQLTFYPAFCFKASPTHFAWVKLTTSDIHRLRKRVEFADQGLFFYQNHPIRFANLIGIIIARTDVPRRTILTLDDSSGATIEVVVLKADEPSTSISTAGIRGRTTNSNTTGEDDTLEEKGIRKEAHVTSTTHSPIDITPLRPGTLFQIKGTLSVFRSTMQVNLERFFPVPDTAAEMRFVEARCRFYLEVLSTPWFVNEGDIETLRLEADEEGEKIEEEQARARRRARRRVEREEKERLKIERAWDREEASREKDARRAREAGGELLRELEAKRKRGRDRMGS</sequence>
<dbReference type="RefSeq" id="XP_070900074.1">
    <property type="nucleotide sequence ID" value="XM_071049600.1"/>
</dbReference>
<dbReference type="Proteomes" id="UP001610444">
    <property type="component" value="Unassembled WGS sequence"/>
</dbReference>
<reference evidence="6 7" key="1">
    <citation type="submission" date="2024-07" db="EMBL/GenBank/DDBJ databases">
        <title>Section-level genome sequencing and comparative genomics of Aspergillus sections Usti and Cavernicolus.</title>
        <authorList>
            <consortium name="Lawrence Berkeley National Laboratory"/>
            <person name="Nybo J.L."/>
            <person name="Vesth T.C."/>
            <person name="Theobald S."/>
            <person name="Frisvad J.C."/>
            <person name="Larsen T.O."/>
            <person name="Kjaerboelling I."/>
            <person name="Rothschild-Mancinelli K."/>
            <person name="Lyhne E.K."/>
            <person name="Kogle M.E."/>
            <person name="Barry K."/>
            <person name="Clum A."/>
            <person name="Na H."/>
            <person name="Ledsgaard L."/>
            <person name="Lin J."/>
            <person name="Lipzen A."/>
            <person name="Kuo A."/>
            <person name="Riley R."/>
            <person name="Mondo S."/>
            <person name="LaButti K."/>
            <person name="Haridas S."/>
            <person name="Pangalinan J."/>
            <person name="Salamov A.A."/>
            <person name="Simmons B.A."/>
            <person name="Magnuson J.K."/>
            <person name="Chen J."/>
            <person name="Drula E."/>
            <person name="Henrissat B."/>
            <person name="Wiebenga A."/>
            <person name="Lubbers R.J."/>
            <person name="Gomes A.C."/>
            <person name="Macurrencykelacurrency M.R."/>
            <person name="Stajich J."/>
            <person name="Grigoriev I.V."/>
            <person name="Mortensen U.H."/>
            <person name="De vries R.P."/>
            <person name="Baker S.E."/>
            <person name="Andersen M.R."/>
        </authorList>
    </citation>
    <scope>NUCLEOTIDE SEQUENCE [LARGE SCALE GENOMIC DNA]</scope>
    <source>
        <strain evidence="6 7">CBS 756.74</strain>
    </source>
</reference>
<keyword evidence="2" id="KW-0158">Chromosome</keyword>
<dbReference type="GeneID" id="98164764"/>
<evidence type="ECO:0000256" key="3">
    <source>
        <dbReference type="ARBA" id="ARBA00022895"/>
    </source>
</evidence>
<keyword evidence="7" id="KW-1185">Reference proteome</keyword>
<name>A0ABR4KKM0_9EURO</name>
<accession>A0ABR4KKM0</accession>
<evidence type="ECO:0000313" key="7">
    <source>
        <dbReference type="Proteomes" id="UP001610444"/>
    </source>
</evidence>
<keyword evidence="4" id="KW-0175">Coiled coil</keyword>
<evidence type="ECO:0000256" key="1">
    <source>
        <dbReference type="ARBA" id="ARBA00004574"/>
    </source>
</evidence>
<proteinExistence type="predicted"/>
<dbReference type="InterPro" id="IPR012340">
    <property type="entry name" value="NA-bd_OB-fold"/>
</dbReference>
<dbReference type="Pfam" id="PF10451">
    <property type="entry name" value="Stn1"/>
    <property type="match status" value="1"/>
</dbReference>
<dbReference type="SUPFAM" id="SSF50249">
    <property type="entry name" value="Nucleic acid-binding proteins"/>
    <property type="match status" value="1"/>
</dbReference>
<evidence type="ECO:0000313" key="6">
    <source>
        <dbReference type="EMBL" id="KAL2851817.1"/>
    </source>
</evidence>
<dbReference type="CDD" id="cd03524">
    <property type="entry name" value="RPA2_OBF_family"/>
    <property type="match status" value="1"/>
</dbReference>